<dbReference type="Proteomes" id="UP000179129">
    <property type="component" value="Unassembled WGS sequence"/>
</dbReference>
<dbReference type="InterPro" id="IPR008811">
    <property type="entry name" value="Glycosyl_hydrolases_36"/>
</dbReference>
<evidence type="ECO:0000256" key="1">
    <source>
        <dbReference type="ARBA" id="ARBA00023277"/>
    </source>
</evidence>
<gene>
    <name evidence="3" type="ORF">A3F83_10000</name>
</gene>
<evidence type="ECO:0008006" key="5">
    <source>
        <dbReference type="Google" id="ProtNLM"/>
    </source>
</evidence>
<dbReference type="AlphaFoldDB" id="A0A1F5YYJ4"/>
<protein>
    <recommendedName>
        <fullName evidence="5">Raffinose synthase</fullName>
    </recommendedName>
</protein>
<accession>A0A1F5YYJ4</accession>
<dbReference type="PANTHER" id="PTHR31268:SF32">
    <property type="entry name" value="GALACTINOL--SUCROSE GALACTOSYLTRANSFERASE 2-RELATED"/>
    <property type="match status" value="1"/>
</dbReference>
<feature type="chain" id="PRO_5009522741" description="Raffinose synthase" evidence="2">
    <location>
        <begin position="24"/>
        <end position="704"/>
    </location>
</feature>
<proteinExistence type="predicted"/>
<dbReference type="InterPro" id="IPR017853">
    <property type="entry name" value="GH"/>
</dbReference>
<organism evidence="3 4">
    <name type="scientific">Candidatus Glassbacteria bacterium RIFCSPLOWO2_12_FULL_58_11</name>
    <dbReference type="NCBI Taxonomy" id="1817867"/>
    <lineage>
        <taxon>Bacteria</taxon>
        <taxon>Candidatus Glassiibacteriota</taxon>
    </lineage>
</organism>
<keyword evidence="1" id="KW-0119">Carbohydrate metabolism</keyword>
<sequence length="704" mass="78755">MRLAVLISLPILVLSAACRPSSAPEPSGPSRPLWSIDQGTLAVEGISVLDELPQTVRTVRSNQTRNGTFLRFLADDLGIGIQRWPEIRISDKERILALHRRKPWWTRSAFVESESVIPAETEALLWRRADGKTGLFLPLFDQGYRFSAQGDSLGGLSLIADNNMSSGADGIILEGAWVGLGDDPYELLDSAFAEVVRHKNTGSLRREKPLPEWLDYLGWCSWYAFFQEVSEDKFLRGVASLKEGGINPGWVLLDDGWQKAAPDRRFLTSFEPDPKKFPHGLSWLVEKVSHEYGVPYFLIWHAFQGYWCGIDTLSPEMQKYPAYRSNGRSNRPIPPRYKEWLTSRFNIVRPEAIESFYFDYHAFLATSGVDGVKVDNQSDLSYNSYDLAPLTELSGTYIRALENSAAHYFGPGNVIDCMSMVQDAIWQFRRSSIMRTSTDFFPDSSISWGPHLVLNAYNSLVWGEAIQADWDMFKSVHPWAAFHAAGRAISGGPVYLSDEPGKHEFALIRKVALPDGRILRPVDCARPTKDILFRDPQTENVLLKLFNRNRAGTYILGAFNCNWLLKPEEEISDSLAAGLIHGLPKAAAYAVLEYGSREPRLLRRAESWRVALAPGGFRLYTVAPLEHGLAPLGAMGLYNGGGIFSSCGLEAEKSYRADLLSGGTIAFYSERKPSKVELIQNGTELQFDYNADTKFLTVEVDGVQ</sequence>
<reference evidence="3 4" key="1">
    <citation type="journal article" date="2016" name="Nat. Commun.">
        <title>Thousands of microbial genomes shed light on interconnected biogeochemical processes in an aquifer system.</title>
        <authorList>
            <person name="Anantharaman K."/>
            <person name="Brown C.T."/>
            <person name="Hug L.A."/>
            <person name="Sharon I."/>
            <person name="Castelle C.J."/>
            <person name="Probst A.J."/>
            <person name="Thomas B.C."/>
            <person name="Singh A."/>
            <person name="Wilkins M.J."/>
            <person name="Karaoz U."/>
            <person name="Brodie E.L."/>
            <person name="Williams K.H."/>
            <person name="Hubbard S.S."/>
            <person name="Banfield J.F."/>
        </authorList>
    </citation>
    <scope>NUCLEOTIDE SEQUENCE [LARGE SCALE GENOMIC DNA]</scope>
</reference>
<dbReference type="PANTHER" id="PTHR31268">
    <property type="match status" value="1"/>
</dbReference>
<dbReference type="STRING" id="1817867.A3F83_10000"/>
<dbReference type="EMBL" id="MFIX01000080">
    <property type="protein sequence ID" value="OGG05206.1"/>
    <property type="molecule type" value="Genomic_DNA"/>
</dbReference>
<evidence type="ECO:0000256" key="2">
    <source>
        <dbReference type="SAM" id="SignalP"/>
    </source>
</evidence>
<dbReference type="Gene3D" id="3.20.20.70">
    <property type="entry name" value="Aldolase class I"/>
    <property type="match status" value="1"/>
</dbReference>
<dbReference type="Pfam" id="PF05691">
    <property type="entry name" value="Raffinose_syn"/>
    <property type="match status" value="3"/>
</dbReference>
<dbReference type="SUPFAM" id="SSF51445">
    <property type="entry name" value="(Trans)glycosidases"/>
    <property type="match status" value="1"/>
</dbReference>
<name>A0A1F5YYJ4_9BACT</name>
<evidence type="ECO:0000313" key="4">
    <source>
        <dbReference type="Proteomes" id="UP000179129"/>
    </source>
</evidence>
<feature type="signal peptide" evidence="2">
    <location>
        <begin position="1"/>
        <end position="23"/>
    </location>
</feature>
<evidence type="ECO:0000313" key="3">
    <source>
        <dbReference type="EMBL" id="OGG05206.1"/>
    </source>
</evidence>
<feature type="non-terminal residue" evidence="3">
    <location>
        <position position="704"/>
    </location>
</feature>
<dbReference type="PROSITE" id="PS51257">
    <property type="entry name" value="PROKAR_LIPOPROTEIN"/>
    <property type="match status" value="1"/>
</dbReference>
<keyword evidence="2" id="KW-0732">Signal</keyword>
<comment type="caution">
    <text evidence="3">The sequence shown here is derived from an EMBL/GenBank/DDBJ whole genome shotgun (WGS) entry which is preliminary data.</text>
</comment>
<dbReference type="InterPro" id="IPR013785">
    <property type="entry name" value="Aldolase_TIM"/>
</dbReference>